<accession>A0ABQ9MZV7</accession>
<keyword evidence="5" id="KW-0067">ATP-binding</keyword>
<dbReference type="Gene3D" id="3.90.228.20">
    <property type="match status" value="1"/>
</dbReference>
<comment type="pathway">
    <text evidence="1">Carbohydrate biosynthesis; gluconeogenesis.</text>
</comment>
<dbReference type="EC" id="4.1.1.49" evidence="3"/>
<reference evidence="8" key="1">
    <citation type="journal article" date="2023" name="Plant Biotechnol. J.">
        <title>Chromosome-level wild Hevea brasiliensis genome provides new tools for genomic-assisted breeding and valuable loci to elevate rubber yield.</title>
        <authorList>
            <person name="Cheng H."/>
            <person name="Song X."/>
            <person name="Hu Y."/>
            <person name="Wu T."/>
            <person name="Yang Q."/>
            <person name="An Z."/>
            <person name="Feng S."/>
            <person name="Deng Z."/>
            <person name="Wu W."/>
            <person name="Zeng X."/>
            <person name="Tu M."/>
            <person name="Wang X."/>
            <person name="Huang H."/>
        </authorList>
    </citation>
    <scope>NUCLEOTIDE SEQUENCE</scope>
    <source>
        <strain evidence="8">MT/VB/25A 57/8</strain>
    </source>
</reference>
<dbReference type="PANTHER" id="PTHR30031">
    <property type="entry name" value="PHOSPHOENOLPYRUVATE CARBOXYKINASE ATP"/>
    <property type="match status" value="1"/>
</dbReference>
<dbReference type="InterPro" id="IPR013035">
    <property type="entry name" value="PEP_carboxykinase_C"/>
</dbReference>
<evidence type="ECO:0000313" key="9">
    <source>
        <dbReference type="Proteomes" id="UP001174677"/>
    </source>
</evidence>
<keyword evidence="9" id="KW-1185">Reference proteome</keyword>
<dbReference type="EMBL" id="JARPOI010000003">
    <property type="protein sequence ID" value="KAJ9185621.1"/>
    <property type="molecule type" value="Genomic_DNA"/>
</dbReference>
<sequence length="445" mass="47506">MNNLVIKRFLDPSFFRSFSRPTASLTFLLYPRRNVVSVPSVEEDGETVNFPRDREDTGFACGLNWALAGKGVIVKDKAFRNLKTSELRQKGATVAESLSGLPVLVRGNALGAASEISKPQFSKLLKHVTTHISSVSDIYVLDGAIASSSKCSAKVRIISDSPSAIFSLSNVLWKVPSRAISHDSCPLTVYVASSISQGVVDAVRLGAQANENVIAADIDCASLILCGKAFSDASATKEALATLSEPVISARGGIPLPARLLVSDDSVILLFAPEDIIQSCTYQLVSADSGVVLSSQDVAPYFPIKNSSGPSLFKFPIAVVLVTSDSSGTIPSISKLSPGQAAYHFLAGYHNGKFMPAYNKGPSSVDALELAKAFLSKLKDNQTTSFLINVNEGEKSVTGKVFLTLVQSALSKNIPSFHPKGGDLKGKYKSFLSCRFQEIPEELSF</sequence>
<gene>
    <name evidence="8" type="ORF">P3X46_005230</name>
</gene>
<protein>
    <recommendedName>
        <fullName evidence="3">phosphoenolpyruvate carboxykinase (ATP)</fullName>
        <ecNumber evidence="3">4.1.1.49</ecNumber>
    </recommendedName>
</protein>
<organism evidence="8 9">
    <name type="scientific">Hevea brasiliensis</name>
    <name type="common">Para rubber tree</name>
    <name type="synonym">Siphonia brasiliensis</name>
    <dbReference type="NCBI Taxonomy" id="3981"/>
    <lineage>
        <taxon>Eukaryota</taxon>
        <taxon>Viridiplantae</taxon>
        <taxon>Streptophyta</taxon>
        <taxon>Embryophyta</taxon>
        <taxon>Tracheophyta</taxon>
        <taxon>Spermatophyta</taxon>
        <taxon>Magnoliopsida</taxon>
        <taxon>eudicotyledons</taxon>
        <taxon>Gunneridae</taxon>
        <taxon>Pentapetalae</taxon>
        <taxon>rosids</taxon>
        <taxon>fabids</taxon>
        <taxon>Malpighiales</taxon>
        <taxon>Euphorbiaceae</taxon>
        <taxon>Crotonoideae</taxon>
        <taxon>Micrandreae</taxon>
        <taxon>Hevea</taxon>
    </lineage>
</organism>
<dbReference type="Proteomes" id="UP001174677">
    <property type="component" value="Chromosome 3"/>
</dbReference>
<evidence type="ECO:0000256" key="6">
    <source>
        <dbReference type="ARBA" id="ARBA00023239"/>
    </source>
</evidence>
<dbReference type="PANTHER" id="PTHR30031:SF2">
    <property type="entry name" value="PHOSPHOENOLPYRUVATE CARBOXYKINASE (ATP)"/>
    <property type="match status" value="1"/>
</dbReference>
<evidence type="ECO:0000256" key="4">
    <source>
        <dbReference type="ARBA" id="ARBA00022741"/>
    </source>
</evidence>
<name>A0ABQ9MZV7_HEVBR</name>
<comment type="caution">
    <text evidence="8">The sequence shown here is derived from an EMBL/GenBank/DDBJ whole genome shotgun (WGS) entry which is preliminary data.</text>
</comment>
<dbReference type="Gene3D" id="3.40.449.10">
    <property type="entry name" value="Phosphoenolpyruvate Carboxykinase, domain 1"/>
    <property type="match status" value="1"/>
</dbReference>
<dbReference type="SUPFAM" id="SSF68923">
    <property type="entry name" value="PEP carboxykinase N-terminal domain"/>
    <property type="match status" value="1"/>
</dbReference>
<proteinExistence type="inferred from homology"/>
<evidence type="ECO:0000256" key="2">
    <source>
        <dbReference type="ARBA" id="ARBA00006052"/>
    </source>
</evidence>
<dbReference type="InterPro" id="IPR008210">
    <property type="entry name" value="PEP_carboxykinase_N"/>
</dbReference>
<keyword evidence="6" id="KW-0456">Lyase</keyword>
<dbReference type="Pfam" id="PF01293">
    <property type="entry name" value="PEPCK_ATP"/>
    <property type="match status" value="1"/>
</dbReference>
<dbReference type="InterPro" id="IPR001272">
    <property type="entry name" value="PEP_carboxykinase_ATP"/>
</dbReference>
<evidence type="ECO:0000313" key="8">
    <source>
        <dbReference type="EMBL" id="KAJ9185621.1"/>
    </source>
</evidence>
<comment type="similarity">
    <text evidence="2">Belongs to the phosphoenolpyruvate carboxykinase (ATP) family.</text>
</comment>
<dbReference type="SUPFAM" id="SSF53795">
    <property type="entry name" value="PEP carboxykinase-like"/>
    <property type="match status" value="1"/>
</dbReference>
<evidence type="ECO:0000256" key="5">
    <source>
        <dbReference type="ARBA" id="ARBA00022840"/>
    </source>
</evidence>
<evidence type="ECO:0000256" key="3">
    <source>
        <dbReference type="ARBA" id="ARBA00012363"/>
    </source>
</evidence>
<evidence type="ECO:0000256" key="7">
    <source>
        <dbReference type="ARBA" id="ARBA00047371"/>
    </source>
</evidence>
<keyword evidence="4" id="KW-0547">Nucleotide-binding</keyword>
<comment type="catalytic activity">
    <reaction evidence="7">
        <text>oxaloacetate + ATP = phosphoenolpyruvate + ADP + CO2</text>
        <dbReference type="Rhea" id="RHEA:18617"/>
        <dbReference type="ChEBI" id="CHEBI:16452"/>
        <dbReference type="ChEBI" id="CHEBI:16526"/>
        <dbReference type="ChEBI" id="CHEBI:30616"/>
        <dbReference type="ChEBI" id="CHEBI:58702"/>
        <dbReference type="ChEBI" id="CHEBI:456216"/>
        <dbReference type="EC" id="4.1.1.49"/>
    </reaction>
</comment>
<evidence type="ECO:0000256" key="1">
    <source>
        <dbReference type="ARBA" id="ARBA00004742"/>
    </source>
</evidence>